<keyword evidence="9" id="KW-1185">Reference proteome</keyword>
<keyword evidence="2" id="KW-0732">Signal</keyword>
<keyword evidence="3" id="KW-0472">Membrane</keyword>
<evidence type="ECO:0000256" key="7">
    <source>
        <dbReference type="SAM" id="MobiDB-lite"/>
    </source>
</evidence>
<evidence type="ECO:0008006" key="10">
    <source>
        <dbReference type="Google" id="ProtNLM"/>
    </source>
</evidence>
<dbReference type="NCBIfam" id="NF047847">
    <property type="entry name" value="SS_mature_LptM"/>
    <property type="match status" value="1"/>
</dbReference>
<evidence type="ECO:0000256" key="3">
    <source>
        <dbReference type="ARBA" id="ARBA00023136"/>
    </source>
</evidence>
<evidence type="ECO:0000313" key="9">
    <source>
        <dbReference type="Proteomes" id="UP000196027"/>
    </source>
</evidence>
<proteinExistence type="predicted"/>
<evidence type="ECO:0000256" key="6">
    <source>
        <dbReference type="ARBA" id="ARBA00023288"/>
    </source>
</evidence>
<evidence type="ECO:0000256" key="1">
    <source>
        <dbReference type="ARBA" id="ARBA00004459"/>
    </source>
</evidence>
<keyword evidence="5" id="KW-0998">Cell outer membrane</keyword>
<evidence type="ECO:0000256" key="4">
    <source>
        <dbReference type="ARBA" id="ARBA00023139"/>
    </source>
</evidence>
<keyword evidence="4" id="KW-0564">Palmitate</keyword>
<protein>
    <recommendedName>
        <fullName evidence="10">Lipoprotein</fullName>
    </recommendedName>
</protein>
<dbReference type="EMBL" id="CP021425">
    <property type="protein sequence ID" value="ARU54482.1"/>
    <property type="molecule type" value="Genomic_DNA"/>
</dbReference>
<dbReference type="InterPro" id="IPR032831">
    <property type="entry name" value="LptM_cons"/>
</dbReference>
<gene>
    <name evidence="8" type="ORF">OLMES_0378</name>
</gene>
<dbReference type="Pfam" id="PF13627">
    <property type="entry name" value="LptM_cons"/>
    <property type="match status" value="1"/>
</dbReference>
<keyword evidence="6" id="KW-0449">Lipoprotein</keyword>
<sequence length="103" mass="11123">MVVSEEKPGSKRVIVVSKRTVHVILRALLTRVPGILRRVPGKSSPMKWGTVVFAGLLLVGCGQKGALYLPADTPDQKGDSVVQEELKETQTDGEPDSKNKGRS</sequence>
<name>A0A1Y0I1Z5_9GAMM</name>
<reference evidence="8 9" key="1">
    <citation type="submission" date="2017-05" db="EMBL/GenBank/DDBJ databases">
        <title>Genomic insights into alkan degradation activity of Oleiphilus messinensis.</title>
        <authorList>
            <person name="Kozyavkin S.A."/>
            <person name="Slesarev A.I."/>
            <person name="Golyshin P.N."/>
            <person name="Korzhenkov A."/>
            <person name="Golyshina O.N."/>
            <person name="Toshchakov S.V."/>
        </authorList>
    </citation>
    <scope>NUCLEOTIDE SEQUENCE [LARGE SCALE GENOMIC DNA]</scope>
    <source>
        <strain evidence="8 9">ME102</strain>
    </source>
</reference>
<feature type="compositionally biased region" description="Basic and acidic residues" evidence="7">
    <location>
        <begin position="74"/>
        <end position="103"/>
    </location>
</feature>
<dbReference type="AlphaFoldDB" id="A0A1Y0I1Z5"/>
<accession>A0A1Y0I1Z5</accession>
<dbReference type="Proteomes" id="UP000196027">
    <property type="component" value="Chromosome"/>
</dbReference>
<evidence type="ECO:0000256" key="2">
    <source>
        <dbReference type="ARBA" id="ARBA00022729"/>
    </source>
</evidence>
<comment type="subcellular location">
    <subcellularLocation>
        <location evidence="1">Cell outer membrane</location>
        <topology evidence="1">Lipid-anchor</topology>
    </subcellularLocation>
</comment>
<evidence type="ECO:0000313" key="8">
    <source>
        <dbReference type="EMBL" id="ARU54482.1"/>
    </source>
</evidence>
<dbReference type="GO" id="GO:0009279">
    <property type="term" value="C:cell outer membrane"/>
    <property type="evidence" value="ECO:0007669"/>
    <property type="project" value="UniProtKB-SubCell"/>
</dbReference>
<evidence type="ECO:0000256" key="5">
    <source>
        <dbReference type="ARBA" id="ARBA00023237"/>
    </source>
</evidence>
<dbReference type="KEGG" id="ome:OLMES_0378"/>
<feature type="region of interest" description="Disordered" evidence="7">
    <location>
        <begin position="71"/>
        <end position="103"/>
    </location>
</feature>
<organism evidence="8 9">
    <name type="scientific">Oleiphilus messinensis</name>
    <dbReference type="NCBI Taxonomy" id="141451"/>
    <lineage>
        <taxon>Bacteria</taxon>
        <taxon>Pseudomonadati</taxon>
        <taxon>Pseudomonadota</taxon>
        <taxon>Gammaproteobacteria</taxon>
        <taxon>Oceanospirillales</taxon>
        <taxon>Oleiphilaceae</taxon>
        <taxon>Oleiphilus</taxon>
    </lineage>
</organism>